<dbReference type="InterPro" id="IPR025461">
    <property type="entry name" value="ABA4-like"/>
</dbReference>
<reference evidence="2 3" key="1">
    <citation type="submission" date="2016-07" db="EMBL/GenBank/DDBJ databases">
        <title>Complete genome sequence of Altererythrobacter dongtanensis KCTC 22672, a type strain with esterase isolated from tidal flat.</title>
        <authorList>
            <person name="Cheng H."/>
            <person name="Wu Y.-H."/>
            <person name="Zhou P."/>
            <person name="Huo Y.-Y."/>
            <person name="Wang C.-S."/>
            <person name="Xu X.-W."/>
        </authorList>
    </citation>
    <scope>NUCLEOTIDE SEQUENCE [LARGE SCALE GENOMIC DNA]</scope>
    <source>
        <strain evidence="2 3">KCTC 22672</strain>
    </source>
</reference>
<feature type="transmembrane region" description="Helical" evidence="1">
    <location>
        <begin position="121"/>
        <end position="141"/>
    </location>
</feature>
<keyword evidence="1" id="KW-0472">Membrane</keyword>
<dbReference type="RefSeq" id="WP_067681574.1">
    <property type="nucleotide sequence ID" value="NZ_CP016591.1"/>
</dbReference>
<dbReference type="AlphaFoldDB" id="A0A1B2AGV4"/>
<name>A0A1B2AGV4_9SPHN</name>
<protein>
    <recommendedName>
        <fullName evidence="4">DUF4281 domain-containing protein</fullName>
    </recommendedName>
</protein>
<dbReference type="KEGG" id="ado:A6F68_02881"/>
<evidence type="ECO:0000313" key="2">
    <source>
        <dbReference type="EMBL" id="ANY21369.1"/>
    </source>
</evidence>
<gene>
    <name evidence="2" type="ORF">A6F68_02881</name>
</gene>
<evidence type="ECO:0000256" key="1">
    <source>
        <dbReference type="SAM" id="Phobius"/>
    </source>
</evidence>
<feature type="transmembrane region" description="Helical" evidence="1">
    <location>
        <begin position="6"/>
        <end position="23"/>
    </location>
</feature>
<evidence type="ECO:0000313" key="3">
    <source>
        <dbReference type="Proteomes" id="UP000092932"/>
    </source>
</evidence>
<dbReference type="Proteomes" id="UP000092932">
    <property type="component" value="Chromosome"/>
</dbReference>
<dbReference type="PATRIC" id="fig|692370.5.peg.2890"/>
<organism evidence="2 3">
    <name type="scientific">Tsuneonella dongtanensis</name>
    <dbReference type="NCBI Taxonomy" id="692370"/>
    <lineage>
        <taxon>Bacteria</taxon>
        <taxon>Pseudomonadati</taxon>
        <taxon>Pseudomonadota</taxon>
        <taxon>Alphaproteobacteria</taxon>
        <taxon>Sphingomonadales</taxon>
        <taxon>Erythrobacteraceae</taxon>
        <taxon>Tsuneonella</taxon>
    </lineage>
</organism>
<keyword evidence="3" id="KW-1185">Reference proteome</keyword>
<dbReference type="EMBL" id="CP016591">
    <property type="protein sequence ID" value="ANY21369.1"/>
    <property type="molecule type" value="Genomic_DNA"/>
</dbReference>
<sequence length="160" mass="17512">MWQGVFGFTNVVALLAWAVLVLAPRKPLPLAYVLYGGVAMLCLAYAAMFVGLVTMLVDPVRDPGLAEPDLLNYSVVGLKDLFRSEGAIVLGWTHYLALDLFTGLWIARDADAKGFSRVFQAPFLVLTFMAGPLGLLVWLLVRERRARKSGWTRSGKTPAG</sequence>
<dbReference type="OrthoDB" id="345237at2"/>
<evidence type="ECO:0008006" key="4">
    <source>
        <dbReference type="Google" id="ProtNLM"/>
    </source>
</evidence>
<proteinExistence type="predicted"/>
<keyword evidence="1" id="KW-1133">Transmembrane helix</keyword>
<dbReference type="Pfam" id="PF14108">
    <property type="entry name" value="ABA4-like"/>
    <property type="match status" value="1"/>
</dbReference>
<dbReference type="STRING" id="692370.A6F68_02881"/>
<keyword evidence="1" id="KW-0812">Transmembrane</keyword>
<feature type="transmembrane region" description="Helical" evidence="1">
    <location>
        <begin position="30"/>
        <end position="57"/>
    </location>
</feature>
<accession>A0A1B2AGV4</accession>